<dbReference type="InterPro" id="IPR025665">
    <property type="entry name" value="Beta-barrel_OMP_2"/>
</dbReference>
<reference evidence="2" key="2">
    <citation type="submission" date="2024-05" db="EMBL/GenBank/DDBJ databases">
        <title>Rhodohalobacter halophilus gen. nov., sp. nov., a moderately halophilic member of the family Balneolaceae.</title>
        <authorList>
            <person name="Xia J."/>
        </authorList>
    </citation>
    <scope>NUCLEOTIDE SEQUENCE</scope>
    <source>
        <strain evidence="2">WB101</strain>
    </source>
</reference>
<evidence type="ECO:0000313" key="3">
    <source>
        <dbReference type="Proteomes" id="UP001165366"/>
    </source>
</evidence>
<gene>
    <name evidence="2" type="ORF">L6773_20155</name>
</gene>
<dbReference type="Pfam" id="PF13568">
    <property type="entry name" value="OMP_b-brl_2"/>
    <property type="match status" value="1"/>
</dbReference>
<proteinExistence type="predicted"/>
<accession>A0ABS9KJ87</accession>
<dbReference type="Proteomes" id="UP001165366">
    <property type="component" value="Unassembled WGS sequence"/>
</dbReference>
<keyword evidence="3" id="KW-1185">Reference proteome</keyword>
<feature type="domain" description="Outer membrane protein beta-barrel" evidence="1">
    <location>
        <begin position="22"/>
        <end position="208"/>
    </location>
</feature>
<reference evidence="2" key="1">
    <citation type="submission" date="2022-01" db="EMBL/GenBank/DDBJ databases">
        <authorList>
            <person name="Wang Y."/>
        </authorList>
    </citation>
    <scope>NUCLEOTIDE SEQUENCE</scope>
    <source>
        <strain evidence="2">WB101</strain>
    </source>
</reference>
<comment type="caution">
    <text evidence="2">The sequence shown here is derived from an EMBL/GenBank/DDBJ whole genome shotgun (WGS) entry which is preliminary data.</text>
</comment>
<evidence type="ECO:0000313" key="2">
    <source>
        <dbReference type="EMBL" id="MCG2590894.1"/>
    </source>
</evidence>
<sequence length="231" mass="26060">MKKTFALFAFLLLSIFFTQITKAQIGIRGGINLSKFVGADVENSKDLMGLNAGLSFQIINLGPISIVPEVYYAEKGTRLTDQLQQFQQQDPENPINPEDVELEFNLAYVEIPILLKIRLPFLSTDKIHPYIAGGPVFGFRLDCSISFTNDTAEDRVQECVDDNFSDLETTFKESDRGYVLSTGIDFQIPLLGTLTLDGRYYRGLSRLIENQENDDIYNQNITLMLGYNIGF</sequence>
<name>A0ABS9KJ87_9BACT</name>
<organism evidence="2 3">
    <name type="scientific">Rhodohalobacter sulfatireducens</name>
    <dbReference type="NCBI Taxonomy" id="2911366"/>
    <lineage>
        <taxon>Bacteria</taxon>
        <taxon>Pseudomonadati</taxon>
        <taxon>Balneolota</taxon>
        <taxon>Balneolia</taxon>
        <taxon>Balneolales</taxon>
        <taxon>Balneolaceae</taxon>
        <taxon>Rhodohalobacter</taxon>
    </lineage>
</organism>
<dbReference type="RefSeq" id="WP_237856404.1">
    <property type="nucleotide sequence ID" value="NZ_JAKLWS010000048.1"/>
</dbReference>
<evidence type="ECO:0000259" key="1">
    <source>
        <dbReference type="Pfam" id="PF13568"/>
    </source>
</evidence>
<protein>
    <submittedName>
        <fullName evidence="2">PorT family protein</fullName>
    </submittedName>
</protein>
<dbReference type="EMBL" id="JAKLWS010000048">
    <property type="protein sequence ID" value="MCG2590894.1"/>
    <property type="molecule type" value="Genomic_DNA"/>
</dbReference>